<proteinExistence type="predicted"/>
<organism evidence="2 3">
    <name type="scientific">Channa argus</name>
    <name type="common">Northern snakehead</name>
    <name type="synonym">Ophicephalus argus</name>
    <dbReference type="NCBI Taxonomy" id="215402"/>
    <lineage>
        <taxon>Eukaryota</taxon>
        <taxon>Metazoa</taxon>
        <taxon>Chordata</taxon>
        <taxon>Craniata</taxon>
        <taxon>Vertebrata</taxon>
        <taxon>Euteleostomi</taxon>
        <taxon>Actinopterygii</taxon>
        <taxon>Neopterygii</taxon>
        <taxon>Teleostei</taxon>
        <taxon>Neoteleostei</taxon>
        <taxon>Acanthomorphata</taxon>
        <taxon>Anabantaria</taxon>
        <taxon>Anabantiformes</taxon>
        <taxon>Channoidei</taxon>
        <taxon>Channidae</taxon>
        <taxon>Channa</taxon>
    </lineage>
</organism>
<keyword evidence="3" id="KW-1185">Reference proteome</keyword>
<reference evidence="2 3" key="1">
    <citation type="submission" date="2019-02" db="EMBL/GenBank/DDBJ databases">
        <title>Opniocepnalus argus genome.</title>
        <authorList>
            <person name="Zhou C."/>
            <person name="Xiao S."/>
        </authorList>
    </citation>
    <scope>NUCLEOTIDE SEQUENCE [LARGE SCALE GENOMIC DNA]</scope>
    <source>
        <strain evidence="2">OARG1902GOOAL</strain>
        <tissue evidence="2">Muscle</tissue>
    </source>
</reference>
<dbReference type="EMBL" id="CM015726">
    <property type="protein sequence ID" value="KAF3699842.1"/>
    <property type="molecule type" value="Genomic_DNA"/>
</dbReference>
<dbReference type="AlphaFoldDB" id="A0A6G1QBC4"/>
<dbReference type="Proteomes" id="UP000503349">
    <property type="component" value="Chromosome 15"/>
</dbReference>
<evidence type="ECO:0000256" key="1">
    <source>
        <dbReference type="SAM" id="MobiDB-lite"/>
    </source>
</evidence>
<sequence>MVQERGVWGKQVGKCSGSQSSNFQLRGDEKPPLKSEVNSAFTWYHASFNKQ</sequence>
<gene>
    <name evidence="2" type="ORF">EXN66_Car015529</name>
</gene>
<evidence type="ECO:0000313" key="3">
    <source>
        <dbReference type="Proteomes" id="UP000503349"/>
    </source>
</evidence>
<name>A0A6G1QBC4_CHAAH</name>
<evidence type="ECO:0000313" key="2">
    <source>
        <dbReference type="EMBL" id="KAF3699842.1"/>
    </source>
</evidence>
<reference evidence="3" key="2">
    <citation type="submission" date="2019-02" db="EMBL/GenBank/DDBJ databases">
        <title>Opniocepnalus argus Var Kimnra genome.</title>
        <authorList>
            <person name="Zhou C."/>
            <person name="Xiao S."/>
        </authorList>
    </citation>
    <scope>NUCLEOTIDE SEQUENCE [LARGE SCALE GENOMIC DNA]</scope>
</reference>
<accession>A0A6G1QBC4</accession>
<protein>
    <submittedName>
        <fullName evidence="2">Uncharacterized protein</fullName>
    </submittedName>
</protein>
<feature type="region of interest" description="Disordered" evidence="1">
    <location>
        <begin position="1"/>
        <end position="32"/>
    </location>
</feature>